<dbReference type="Pfam" id="PF05958">
    <property type="entry name" value="tRNA_U5-meth_tr"/>
    <property type="match status" value="1"/>
</dbReference>
<dbReference type="RefSeq" id="WP_387907604.1">
    <property type="nucleotide sequence ID" value="NZ_JBIBEG010000010.1"/>
</dbReference>
<dbReference type="SUPFAM" id="SSF53335">
    <property type="entry name" value="S-adenosyl-L-methionine-dependent methyltransferases"/>
    <property type="match status" value="1"/>
</dbReference>
<dbReference type="PROSITE" id="PS51687">
    <property type="entry name" value="SAM_MT_RNA_M5U"/>
    <property type="match status" value="1"/>
</dbReference>
<dbReference type="Proteomes" id="UP001602322">
    <property type="component" value="Unassembled WGS sequence"/>
</dbReference>
<comment type="similarity">
    <text evidence="4">Belongs to the class I-like SAM-binding methyltransferase superfamily. RNA M5U methyltransferase family.</text>
</comment>
<feature type="active site" description="Nucleophile" evidence="4">
    <location>
        <position position="410"/>
    </location>
</feature>
<dbReference type="PANTHER" id="PTHR11061">
    <property type="entry name" value="RNA M5U METHYLTRANSFERASE"/>
    <property type="match status" value="1"/>
</dbReference>
<protein>
    <submittedName>
        <fullName evidence="7">Class I SAM-dependent RNA methyltransferase</fullName>
        <ecNumber evidence="7">2.1.1.-</ecNumber>
    </submittedName>
</protein>
<keyword evidence="1 4" id="KW-0489">Methyltransferase</keyword>
<dbReference type="Gene3D" id="3.40.50.150">
    <property type="entry name" value="Vaccinia Virus protein VP39"/>
    <property type="match status" value="1"/>
</dbReference>
<gene>
    <name evidence="7" type="ORF">ACFY8O_29295</name>
</gene>
<dbReference type="InterPro" id="IPR029063">
    <property type="entry name" value="SAM-dependent_MTases_sf"/>
</dbReference>
<feature type="binding site" evidence="4">
    <location>
        <position position="286"/>
    </location>
    <ligand>
        <name>S-adenosyl-L-methionine</name>
        <dbReference type="ChEBI" id="CHEBI:59789"/>
    </ligand>
</feature>
<evidence type="ECO:0000256" key="4">
    <source>
        <dbReference type="PROSITE-ProRule" id="PRU01024"/>
    </source>
</evidence>
<feature type="domain" description="TRAM" evidence="6">
    <location>
        <begin position="22"/>
        <end position="83"/>
    </location>
</feature>
<dbReference type="Pfam" id="PF01938">
    <property type="entry name" value="TRAM"/>
    <property type="match status" value="1"/>
</dbReference>
<feature type="region of interest" description="Disordered" evidence="5">
    <location>
        <begin position="1"/>
        <end position="21"/>
    </location>
</feature>
<keyword evidence="8" id="KW-1185">Reference proteome</keyword>
<dbReference type="EC" id="2.1.1.-" evidence="7"/>
<dbReference type="InterPro" id="IPR012340">
    <property type="entry name" value="NA-bd_OB-fold"/>
</dbReference>
<dbReference type="PROSITE" id="PS50926">
    <property type="entry name" value="TRAM"/>
    <property type="match status" value="1"/>
</dbReference>
<proteinExistence type="inferred from homology"/>
<evidence type="ECO:0000256" key="2">
    <source>
        <dbReference type="ARBA" id="ARBA00022679"/>
    </source>
</evidence>
<keyword evidence="2 4" id="KW-0808">Transferase</keyword>
<dbReference type="PROSITE" id="PS01231">
    <property type="entry name" value="TRMA_2"/>
    <property type="match status" value="1"/>
</dbReference>
<evidence type="ECO:0000256" key="5">
    <source>
        <dbReference type="SAM" id="MobiDB-lite"/>
    </source>
</evidence>
<organism evidence="7 8">
    <name type="scientific">Streptomyces argenteolus</name>
    <dbReference type="NCBI Taxonomy" id="67274"/>
    <lineage>
        <taxon>Bacteria</taxon>
        <taxon>Bacillati</taxon>
        <taxon>Actinomycetota</taxon>
        <taxon>Actinomycetes</taxon>
        <taxon>Kitasatosporales</taxon>
        <taxon>Streptomycetaceae</taxon>
        <taxon>Streptomyces</taxon>
    </lineage>
</organism>
<dbReference type="InterPro" id="IPR002792">
    <property type="entry name" value="TRAM_dom"/>
</dbReference>
<dbReference type="CDD" id="cd02440">
    <property type="entry name" value="AdoMet_MTases"/>
    <property type="match status" value="1"/>
</dbReference>
<evidence type="ECO:0000256" key="1">
    <source>
        <dbReference type="ARBA" id="ARBA00022603"/>
    </source>
</evidence>
<evidence type="ECO:0000313" key="8">
    <source>
        <dbReference type="Proteomes" id="UP001602322"/>
    </source>
</evidence>
<dbReference type="GO" id="GO:0008168">
    <property type="term" value="F:methyltransferase activity"/>
    <property type="evidence" value="ECO:0007669"/>
    <property type="project" value="UniProtKB-KW"/>
</dbReference>
<evidence type="ECO:0000256" key="3">
    <source>
        <dbReference type="ARBA" id="ARBA00022691"/>
    </source>
</evidence>
<dbReference type="SUPFAM" id="SSF50249">
    <property type="entry name" value="Nucleic acid-binding proteins"/>
    <property type="match status" value="1"/>
</dbReference>
<evidence type="ECO:0000313" key="7">
    <source>
        <dbReference type="EMBL" id="MFF5900001.1"/>
    </source>
</evidence>
<reference evidence="7 8" key="1">
    <citation type="submission" date="2024-10" db="EMBL/GenBank/DDBJ databases">
        <title>The Natural Products Discovery Center: Release of the First 8490 Sequenced Strains for Exploring Actinobacteria Biosynthetic Diversity.</title>
        <authorList>
            <person name="Kalkreuter E."/>
            <person name="Kautsar S.A."/>
            <person name="Yang D."/>
            <person name="Bader C.D."/>
            <person name="Teijaro C.N."/>
            <person name="Fluegel L."/>
            <person name="Davis C.M."/>
            <person name="Simpson J.R."/>
            <person name="Lauterbach L."/>
            <person name="Steele A.D."/>
            <person name="Gui C."/>
            <person name="Meng S."/>
            <person name="Li G."/>
            <person name="Viehrig K."/>
            <person name="Ye F."/>
            <person name="Su P."/>
            <person name="Kiefer A.F."/>
            <person name="Nichols A."/>
            <person name="Cepeda A.J."/>
            <person name="Yan W."/>
            <person name="Fan B."/>
            <person name="Jiang Y."/>
            <person name="Adhikari A."/>
            <person name="Zheng C.-J."/>
            <person name="Schuster L."/>
            <person name="Cowan T.M."/>
            <person name="Smanski M.J."/>
            <person name="Chevrette M.G."/>
            <person name="De Carvalho L.P.S."/>
            <person name="Shen B."/>
        </authorList>
    </citation>
    <scope>NUCLEOTIDE SEQUENCE [LARGE SCALE GENOMIC DNA]</scope>
    <source>
        <strain evidence="7 8">NPDC012540</strain>
    </source>
</reference>
<dbReference type="Gene3D" id="2.40.50.1070">
    <property type="match status" value="1"/>
</dbReference>
<dbReference type="PANTHER" id="PTHR11061:SF30">
    <property type="entry name" value="TRNA (URACIL(54)-C(5))-METHYLTRANSFERASE"/>
    <property type="match status" value="1"/>
</dbReference>
<feature type="binding site" evidence="4">
    <location>
        <position position="339"/>
    </location>
    <ligand>
        <name>S-adenosyl-L-methionine</name>
        <dbReference type="ChEBI" id="CHEBI:59789"/>
    </ligand>
</feature>
<dbReference type="EMBL" id="JBIBEG010000010">
    <property type="protein sequence ID" value="MFF5900001.1"/>
    <property type="molecule type" value="Genomic_DNA"/>
</dbReference>
<accession>A0ABW6XE53</accession>
<comment type="caution">
    <text evidence="7">The sequence shown here is derived from an EMBL/GenBank/DDBJ whole genome shotgun (WGS) entry which is preliminary data.</text>
</comment>
<feature type="binding site" evidence="4">
    <location>
        <position position="315"/>
    </location>
    <ligand>
        <name>S-adenosyl-L-methionine</name>
        <dbReference type="ChEBI" id="CHEBI:59789"/>
    </ligand>
</feature>
<dbReference type="InterPro" id="IPR010280">
    <property type="entry name" value="U5_MeTrfase_fam"/>
</dbReference>
<dbReference type="Gene3D" id="2.40.50.140">
    <property type="entry name" value="Nucleic acid-binding proteins"/>
    <property type="match status" value="1"/>
</dbReference>
<dbReference type="GO" id="GO:0032259">
    <property type="term" value="P:methylation"/>
    <property type="evidence" value="ECO:0007669"/>
    <property type="project" value="UniProtKB-KW"/>
</dbReference>
<keyword evidence="3 4" id="KW-0949">S-adenosyl-L-methionine</keyword>
<feature type="binding site" evidence="4">
    <location>
        <position position="383"/>
    </location>
    <ligand>
        <name>S-adenosyl-L-methionine</name>
        <dbReference type="ChEBI" id="CHEBI:59789"/>
    </ligand>
</feature>
<sequence length="457" mass="49370">MQNESNSSRTGEQPTGEQQAGESLIGTEYEVEVGPVAHGGHCIARTAEGQVLFVRHTLPGEKVVARVTEGEVGSRFLRADAVTVVEASKDRVEAPCPYAGPGKCGGCDWQHAKPGAQRRLKGEVIAEQLMRLAGLTPDEAGWDGTVMPAEGDKLPPGEVPAWRTRVQYAIDEDGRVGLRKHRSHDVEVIDECLIAAPGVSELGIEKQDWPQMAAVEAISATGSHDRQVILTPRAGGRLPLVELDKPVSVLRVEEKDGGVHRVHGRAFVRERADDRTYRVGSGGFWQVHPQAADTLVRAVMQGLLPRKTDMALDLYCGVGLFAGAIGQRIGEKGAVLGIESGKRAVEDARHNLKDLDRVRIEHGKVDQVLPRTGITQCDLIVLDPPRAGAGKATVKHLASLGARRIAYVACDPAALARDIAYFREGGYRVRTLRAFDLFPMTHHVECVAILEPADKGA</sequence>
<evidence type="ECO:0000259" key="6">
    <source>
        <dbReference type="PROSITE" id="PS50926"/>
    </source>
</evidence>
<name>A0ABW6XE53_9ACTN</name>
<dbReference type="InterPro" id="IPR030391">
    <property type="entry name" value="MeTrfase_TrmA_CS"/>
</dbReference>